<evidence type="ECO:0000313" key="2">
    <source>
        <dbReference type="EMBL" id="SPC85513.1"/>
    </source>
</evidence>
<protein>
    <submittedName>
        <fullName evidence="2">Uncharacterized protein</fullName>
    </submittedName>
</protein>
<keyword evidence="1" id="KW-0472">Membrane</keyword>
<sequence>MAGPSSFSLEPCTAGAATNLDSGFSFSAFLLSLCFSLFSLSAFLSSPSHGFER</sequence>
<dbReference type="EMBL" id="OIVN01000782">
    <property type="protein sequence ID" value="SPC85513.1"/>
    <property type="molecule type" value="Genomic_DNA"/>
</dbReference>
<evidence type="ECO:0000256" key="1">
    <source>
        <dbReference type="SAM" id="Phobius"/>
    </source>
</evidence>
<organism evidence="2">
    <name type="scientific">Fagus sylvatica</name>
    <name type="common">Beechnut</name>
    <dbReference type="NCBI Taxonomy" id="28930"/>
    <lineage>
        <taxon>Eukaryota</taxon>
        <taxon>Viridiplantae</taxon>
        <taxon>Streptophyta</taxon>
        <taxon>Embryophyta</taxon>
        <taxon>Tracheophyta</taxon>
        <taxon>Spermatophyta</taxon>
        <taxon>Magnoliopsida</taxon>
        <taxon>eudicotyledons</taxon>
        <taxon>Gunneridae</taxon>
        <taxon>Pentapetalae</taxon>
        <taxon>rosids</taxon>
        <taxon>fabids</taxon>
        <taxon>Fagales</taxon>
        <taxon>Fagaceae</taxon>
        <taxon>Fagus</taxon>
    </lineage>
</organism>
<gene>
    <name evidence="2" type="ORF">FSB_LOCUS13395</name>
</gene>
<proteinExistence type="predicted"/>
<name>A0A2N9FE85_FAGSY</name>
<keyword evidence="1" id="KW-0812">Transmembrane</keyword>
<accession>A0A2N9FE85</accession>
<keyword evidence="1" id="KW-1133">Transmembrane helix</keyword>
<reference evidence="2" key="1">
    <citation type="submission" date="2018-02" db="EMBL/GenBank/DDBJ databases">
        <authorList>
            <person name="Cohen D.B."/>
            <person name="Kent A.D."/>
        </authorList>
    </citation>
    <scope>NUCLEOTIDE SEQUENCE</scope>
</reference>
<feature type="transmembrane region" description="Helical" evidence="1">
    <location>
        <begin position="24"/>
        <end position="44"/>
    </location>
</feature>
<dbReference type="AlphaFoldDB" id="A0A2N9FE85"/>